<keyword evidence="17" id="KW-1185">Reference proteome</keyword>
<dbReference type="GO" id="GO:0044550">
    <property type="term" value="P:secondary metabolite biosynthetic process"/>
    <property type="evidence" value="ECO:0007669"/>
    <property type="project" value="TreeGrafter"/>
</dbReference>
<comment type="pathway">
    <text evidence="1 13">Lipid metabolism; fatty acid biosynthesis.</text>
</comment>
<dbReference type="Pfam" id="PF08541">
    <property type="entry name" value="ACP_syn_III_C"/>
    <property type="match status" value="1"/>
</dbReference>
<feature type="region of interest" description="ACP-binding" evidence="13">
    <location>
        <begin position="255"/>
        <end position="259"/>
    </location>
</feature>
<keyword evidence="10 13" id="KW-0511">Multifunctional enzyme</keyword>
<comment type="domain">
    <text evidence="13">The last Arg residue of the ACP-binding site is essential for the weak association between ACP/AcpP and FabH.</text>
</comment>
<evidence type="ECO:0000256" key="1">
    <source>
        <dbReference type="ARBA" id="ARBA00005194"/>
    </source>
</evidence>
<protein>
    <recommendedName>
        <fullName evidence="3 13">Beta-ketoacyl-[acyl-carrier-protein] synthase III</fullName>
        <shortName evidence="13">Beta-ketoacyl-ACP synthase III</shortName>
        <shortName evidence="13">KAS III</shortName>
        <ecNumber evidence="3 13">2.3.1.180</ecNumber>
    </recommendedName>
    <alternativeName>
        <fullName evidence="13">3-oxoacyl-[acyl-carrier-protein] synthase 3</fullName>
    </alternativeName>
    <alternativeName>
        <fullName evidence="13">3-oxoacyl-[acyl-carrier-protein] synthase III</fullName>
    </alternativeName>
</protein>
<dbReference type="InterPro" id="IPR013751">
    <property type="entry name" value="ACP_syn_III_N"/>
</dbReference>
<evidence type="ECO:0000256" key="3">
    <source>
        <dbReference type="ARBA" id="ARBA00012333"/>
    </source>
</evidence>
<dbReference type="GO" id="GO:0033818">
    <property type="term" value="F:beta-ketoacyl-acyl-carrier-protein synthase III activity"/>
    <property type="evidence" value="ECO:0007669"/>
    <property type="project" value="UniProtKB-UniRule"/>
</dbReference>
<comment type="subunit">
    <text evidence="13">Homodimer.</text>
</comment>
<dbReference type="HAMAP" id="MF_01815">
    <property type="entry name" value="FabH"/>
    <property type="match status" value="1"/>
</dbReference>
<keyword evidence="9 13" id="KW-0275">Fatty acid biosynthesis</keyword>
<comment type="function">
    <text evidence="13">Catalyzes the condensation reaction of fatty acid synthesis by the addition to an acyl acceptor of two carbons from malonyl-ACP. Catalyzes the first condensation reaction which initiates fatty acid synthesis and may therefore play a role in governing the total rate of fatty acid production. Possesses both acetoacetyl-ACP synthase and acetyl transacylase activities. Its substrate specificity determines the biosynthesis of branched-chain and/or straight-chain of fatty acids.</text>
</comment>
<dbReference type="CDD" id="cd00830">
    <property type="entry name" value="KAS_III"/>
    <property type="match status" value="1"/>
</dbReference>
<evidence type="ECO:0000259" key="14">
    <source>
        <dbReference type="Pfam" id="PF08541"/>
    </source>
</evidence>
<keyword evidence="11 13" id="KW-0012">Acyltransferase</keyword>
<dbReference type="Gene3D" id="3.40.47.10">
    <property type="match status" value="1"/>
</dbReference>
<organism evidence="16 17">
    <name type="scientific">Pseudolabrys taiwanensis</name>
    <dbReference type="NCBI Taxonomy" id="331696"/>
    <lineage>
        <taxon>Bacteria</taxon>
        <taxon>Pseudomonadati</taxon>
        <taxon>Pseudomonadota</taxon>
        <taxon>Alphaproteobacteria</taxon>
        <taxon>Hyphomicrobiales</taxon>
        <taxon>Xanthobacteraceae</taxon>
        <taxon>Pseudolabrys</taxon>
    </lineage>
</organism>
<name>A0A346A3W0_9HYPH</name>
<dbReference type="OrthoDB" id="9815506at2"/>
<feature type="domain" description="Beta-ketoacyl-[acyl-carrier-protein] synthase III C-terminal" evidence="14">
    <location>
        <begin position="239"/>
        <end position="325"/>
    </location>
</feature>
<evidence type="ECO:0000256" key="5">
    <source>
        <dbReference type="ARBA" id="ARBA00022516"/>
    </source>
</evidence>
<dbReference type="GO" id="GO:0005737">
    <property type="term" value="C:cytoplasm"/>
    <property type="evidence" value="ECO:0007669"/>
    <property type="project" value="UniProtKB-SubCell"/>
</dbReference>
<evidence type="ECO:0000256" key="11">
    <source>
        <dbReference type="ARBA" id="ARBA00023315"/>
    </source>
</evidence>
<evidence type="ECO:0000256" key="6">
    <source>
        <dbReference type="ARBA" id="ARBA00022679"/>
    </source>
</evidence>
<evidence type="ECO:0000313" key="17">
    <source>
        <dbReference type="Proteomes" id="UP000254889"/>
    </source>
</evidence>
<dbReference type="NCBIfam" id="TIGR00747">
    <property type="entry name" value="fabH"/>
    <property type="match status" value="1"/>
</dbReference>
<evidence type="ECO:0000256" key="12">
    <source>
        <dbReference type="ARBA" id="ARBA00051096"/>
    </source>
</evidence>
<evidence type="ECO:0000256" key="7">
    <source>
        <dbReference type="ARBA" id="ARBA00022832"/>
    </source>
</evidence>
<feature type="active site" evidence="13">
    <location>
        <position position="284"/>
    </location>
</feature>
<feature type="domain" description="Beta-ketoacyl-[acyl-carrier-protein] synthase III N-terminal" evidence="15">
    <location>
        <begin position="108"/>
        <end position="186"/>
    </location>
</feature>
<comment type="catalytic activity">
    <reaction evidence="12">
        <text>malonyl-[ACP] + acetyl-CoA + H(+) = 3-oxobutanoyl-[ACP] + CO2 + CoA</text>
        <dbReference type="Rhea" id="RHEA:12080"/>
        <dbReference type="Rhea" id="RHEA-COMP:9623"/>
        <dbReference type="Rhea" id="RHEA-COMP:9625"/>
        <dbReference type="ChEBI" id="CHEBI:15378"/>
        <dbReference type="ChEBI" id="CHEBI:16526"/>
        <dbReference type="ChEBI" id="CHEBI:57287"/>
        <dbReference type="ChEBI" id="CHEBI:57288"/>
        <dbReference type="ChEBI" id="CHEBI:78449"/>
        <dbReference type="ChEBI" id="CHEBI:78450"/>
        <dbReference type="EC" id="2.3.1.180"/>
    </reaction>
    <physiologicalReaction direction="left-to-right" evidence="12">
        <dbReference type="Rhea" id="RHEA:12081"/>
    </physiologicalReaction>
</comment>
<dbReference type="AlphaFoldDB" id="A0A346A3W0"/>
<evidence type="ECO:0000256" key="13">
    <source>
        <dbReference type="HAMAP-Rule" id="MF_01815"/>
    </source>
</evidence>
<feature type="active site" evidence="13">
    <location>
        <position position="114"/>
    </location>
</feature>
<dbReference type="InterPro" id="IPR004655">
    <property type="entry name" value="FabH"/>
</dbReference>
<accession>A0A346A3W0</accession>
<dbReference type="GO" id="GO:0006633">
    <property type="term" value="P:fatty acid biosynthetic process"/>
    <property type="evidence" value="ECO:0007669"/>
    <property type="project" value="UniProtKB-UniRule"/>
</dbReference>
<dbReference type="EC" id="2.3.1.180" evidence="3 13"/>
<dbReference type="EMBL" id="CP031417">
    <property type="protein sequence ID" value="AXK83857.1"/>
    <property type="molecule type" value="Genomic_DNA"/>
</dbReference>
<dbReference type="InterPro" id="IPR016039">
    <property type="entry name" value="Thiolase-like"/>
</dbReference>
<dbReference type="Pfam" id="PF08545">
    <property type="entry name" value="ACP_syn_III"/>
    <property type="match status" value="1"/>
</dbReference>
<dbReference type="UniPathway" id="UPA00094"/>
<keyword evidence="6 13" id="KW-0808">Transferase</keyword>
<reference evidence="16 17" key="1">
    <citation type="submission" date="2018-07" db="EMBL/GenBank/DDBJ databases">
        <authorList>
            <person name="Quirk P.G."/>
            <person name="Krulwich T.A."/>
        </authorList>
    </citation>
    <scope>NUCLEOTIDE SEQUENCE [LARGE SCALE GENOMIC DNA]</scope>
    <source>
        <strain evidence="16 17">CC-BB4</strain>
    </source>
</reference>
<dbReference type="PANTHER" id="PTHR34069">
    <property type="entry name" value="3-OXOACYL-[ACYL-CARRIER-PROTEIN] SYNTHASE 3"/>
    <property type="match status" value="1"/>
</dbReference>
<gene>
    <name evidence="13" type="primary">fabH</name>
    <name evidence="16" type="ORF">DW352_04525</name>
</gene>
<evidence type="ECO:0000256" key="4">
    <source>
        <dbReference type="ARBA" id="ARBA00022490"/>
    </source>
</evidence>
<dbReference type="InterPro" id="IPR013747">
    <property type="entry name" value="ACP_syn_III_C"/>
</dbReference>
<evidence type="ECO:0000256" key="9">
    <source>
        <dbReference type="ARBA" id="ARBA00023160"/>
    </source>
</evidence>
<evidence type="ECO:0000256" key="10">
    <source>
        <dbReference type="ARBA" id="ARBA00023268"/>
    </source>
</evidence>
<keyword evidence="5 13" id="KW-0444">Lipid biosynthesis</keyword>
<dbReference type="KEGG" id="ptaw:DW352_04525"/>
<dbReference type="Proteomes" id="UP000254889">
    <property type="component" value="Chromosome"/>
</dbReference>
<dbReference type="NCBIfam" id="NF006829">
    <property type="entry name" value="PRK09352.1"/>
    <property type="match status" value="1"/>
</dbReference>
<sequence length="344" mass="37056">MPRATITAVHGYVPPDVLTNADLARLVDTTDTWITERTGIKERHIQRGEGLGTSHMGAEAVRGLLAKTGTKPEEVDLLICATTTPDMQFPSTANLICDMVGIKNVGSFDVQAACSGFLYSLTIANQFIAAGTARKVIVVGADKMSSIIDYTDRATCVLFGDGAGAVLIEAQNNGYGIMDALIRSDGSGMIHLHQKAGGSRMPATAETVSKRLHYVHQEGAAVYKFAIAKMAEVAGEIMSRNNLRGEMIDWLVPHQANKRIIESTAERMGMPMERVMVTINKYGNTTNATIPLSLWDYEPQLKAGNRMVLAAFGGGFTWAGVYLTWAYDGAKAAKLNGNAPQRLS</sequence>
<proteinExistence type="inferred from homology"/>
<evidence type="ECO:0000313" key="16">
    <source>
        <dbReference type="EMBL" id="AXK83857.1"/>
    </source>
</evidence>
<evidence type="ECO:0000256" key="2">
    <source>
        <dbReference type="ARBA" id="ARBA00008642"/>
    </source>
</evidence>
<keyword evidence="8 13" id="KW-0443">Lipid metabolism</keyword>
<comment type="similarity">
    <text evidence="2 13">Belongs to the thiolase-like superfamily. FabH family.</text>
</comment>
<evidence type="ECO:0000259" key="15">
    <source>
        <dbReference type="Pfam" id="PF08545"/>
    </source>
</evidence>
<dbReference type="PANTHER" id="PTHR34069:SF2">
    <property type="entry name" value="BETA-KETOACYL-[ACYL-CARRIER-PROTEIN] SYNTHASE III"/>
    <property type="match status" value="1"/>
</dbReference>
<feature type="active site" evidence="13">
    <location>
        <position position="254"/>
    </location>
</feature>
<keyword evidence="4 13" id="KW-0963">Cytoplasm</keyword>
<comment type="subcellular location">
    <subcellularLocation>
        <location evidence="13">Cytoplasm</location>
    </subcellularLocation>
</comment>
<dbReference type="SUPFAM" id="SSF53901">
    <property type="entry name" value="Thiolase-like"/>
    <property type="match status" value="1"/>
</dbReference>
<keyword evidence="7 13" id="KW-0276">Fatty acid metabolism</keyword>
<evidence type="ECO:0000256" key="8">
    <source>
        <dbReference type="ARBA" id="ARBA00023098"/>
    </source>
</evidence>
<dbReference type="GO" id="GO:0004315">
    <property type="term" value="F:3-oxoacyl-[acyl-carrier-protein] synthase activity"/>
    <property type="evidence" value="ECO:0007669"/>
    <property type="project" value="InterPro"/>
</dbReference>
<dbReference type="FunFam" id="3.40.47.10:FF:000004">
    <property type="entry name" value="3-oxoacyl-[acyl-carrier-protein] synthase 3"/>
    <property type="match status" value="1"/>
</dbReference>